<dbReference type="GO" id="GO:0009307">
    <property type="term" value="P:DNA restriction-modification system"/>
    <property type="evidence" value="ECO:0007669"/>
    <property type="project" value="UniProtKB-KW"/>
</dbReference>
<keyword evidence="7" id="KW-0238">DNA-binding</keyword>
<comment type="catalytic activity">
    <reaction evidence="8">
        <text>a 2'-deoxycytidine in DNA + S-adenosyl-L-methionine = an N(4)-methyl-2'-deoxycytidine in DNA + S-adenosyl-L-homocysteine + H(+)</text>
        <dbReference type="Rhea" id="RHEA:16857"/>
        <dbReference type="Rhea" id="RHEA-COMP:11369"/>
        <dbReference type="Rhea" id="RHEA-COMP:13674"/>
        <dbReference type="ChEBI" id="CHEBI:15378"/>
        <dbReference type="ChEBI" id="CHEBI:57856"/>
        <dbReference type="ChEBI" id="CHEBI:59789"/>
        <dbReference type="ChEBI" id="CHEBI:85452"/>
        <dbReference type="ChEBI" id="CHEBI:137933"/>
        <dbReference type="EC" id="2.1.1.113"/>
    </reaction>
</comment>
<dbReference type="InterPro" id="IPR029063">
    <property type="entry name" value="SAM-dependent_MTases_sf"/>
</dbReference>
<dbReference type="Proteomes" id="UP000586252">
    <property type="component" value="Unassembled WGS sequence"/>
</dbReference>
<dbReference type="GO" id="GO:0015667">
    <property type="term" value="F:site-specific DNA-methyltransferase (cytosine-N4-specific) activity"/>
    <property type="evidence" value="ECO:0007669"/>
    <property type="project" value="UniProtKB-EC"/>
</dbReference>
<dbReference type="GO" id="GO:0008170">
    <property type="term" value="F:N-methyltransferase activity"/>
    <property type="evidence" value="ECO:0007669"/>
    <property type="project" value="InterPro"/>
</dbReference>
<dbReference type="EMBL" id="JAAQYI010000012">
    <property type="protein sequence ID" value="NNA81363.1"/>
    <property type="molecule type" value="Genomic_DNA"/>
</dbReference>
<keyword evidence="6" id="KW-0680">Restriction system</keyword>
<evidence type="ECO:0000256" key="2">
    <source>
        <dbReference type="ARBA" id="ARBA00012185"/>
    </source>
</evidence>
<dbReference type="Gene3D" id="3.40.50.150">
    <property type="entry name" value="Vaccinia Virus protein VP39"/>
    <property type="match status" value="2"/>
</dbReference>
<dbReference type="InterPro" id="IPR017985">
    <property type="entry name" value="MeTrfase_CN4_CS"/>
</dbReference>
<protein>
    <recommendedName>
        <fullName evidence="2">site-specific DNA-methyltransferase (cytosine-N(4)-specific)</fullName>
        <ecNumber evidence="2">2.1.1.113</ecNumber>
    </recommendedName>
</protein>
<dbReference type="GO" id="GO:0003677">
    <property type="term" value="F:DNA binding"/>
    <property type="evidence" value="ECO:0007669"/>
    <property type="project" value="UniProtKB-KW"/>
</dbReference>
<dbReference type="EC" id="2.1.1.113" evidence="2"/>
<comment type="similarity">
    <text evidence="1">Belongs to the N(4)/N(6)-methyltransferase family. N(4) subfamily.</text>
</comment>
<proteinExistence type="inferred from homology"/>
<dbReference type="Pfam" id="PF01555">
    <property type="entry name" value="N6_N4_Mtase"/>
    <property type="match status" value="1"/>
</dbReference>
<name>A0A7Y1QIK7_9PSED</name>
<gene>
    <name evidence="10" type="ORF">HBO30_21840</name>
</gene>
<dbReference type="PROSITE" id="PS00093">
    <property type="entry name" value="N4_MTASE"/>
    <property type="match status" value="1"/>
</dbReference>
<dbReference type="InterPro" id="IPR002941">
    <property type="entry name" value="DNA_methylase_N4/N6"/>
</dbReference>
<evidence type="ECO:0000256" key="1">
    <source>
        <dbReference type="ARBA" id="ARBA00010203"/>
    </source>
</evidence>
<keyword evidence="5" id="KW-0949">S-adenosyl-L-methionine</keyword>
<evidence type="ECO:0000256" key="6">
    <source>
        <dbReference type="ARBA" id="ARBA00022747"/>
    </source>
</evidence>
<dbReference type="GeneID" id="45736568"/>
<evidence type="ECO:0000313" key="10">
    <source>
        <dbReference type="EMBL" id="NNA81363.1"/>
    </source>
</evidence>
<evidence type="ECO:0000256" key="3">
    <source>
        <dbReference type="ARBA" id="ARBA00022603"/>
    </source>
</evidence>
<evidence type="ECO:0000256" key="5">
    <source>
        <dbReference type="ARBA" id="ARBA00022691"/>
    </source>
</evidence>
<evidence type="ECO:0000256" key="7">
    <source>
        <dbReference type="ARBA" id="ARBA00023125"/>
    </source>
</evidence>
<keyword evidence="3 10" id="KW-0489">Methyltransferase</keyword>
<reference evidence="10 11" key="1">
    <citation type="journal article" date="2020" name="Front. Microbiol.">
        <title>Genetic Organization of the aprX-lipA2 Operon Affects the Proteolytic Potential of Pseudomonas Species in Milk.</title>
        <authorList>
            <person name="Maier C."/>
            <person name="Huptas C."/>
            <person name="von Neubeck M."/>
            <person name="Scherer S."/>
            <person name="Wenning M."/>
            <person name="Lucking G."/>
        </authorList>
    </citation>
    <scope>NUCLEOTIDE SEQUENCE [LARGE SCALE GENOMIC DNA]</scope>
    <source>
        <strain evidence="10 11">WS 5404</strain>
    </source>
</reference>
<organism evidence="10 11">
    <name type="scientific">Pseudomonas lactis</name>
    <dbReference type="NCBI Taxonomy" id="1615674"/>
    <lineage>
        <taxon>Bacteria</taxon>
        <taxon>Pseudomonadati</taxon>
        <taxon>Pseudomonadota</taxon>
        <taxon>Gammaproteobacteria</taxon>
        <taxon>Pseudomonadales</taxon>
        <taxon>Pseudomonadaceae</taxon>
        <taxon>Pseudomonas</taxon>
    </lineage>
</organism>
<comment type="caution">
    <text evidence="10">The sequence shown here is derived from an EMBL/GenBank/DDBJ whole genome shotgun (WGS) entry which is preliminary data.</text>
</comment>
<dbReference type="GO" id="GO:0032259">
    <property type="term" value="P:methylation"/>
    <property type="evidence" value="ECO:0007669"/>
    <property type="project" value="UniProtKB-KW"/>
</dbReference>
<sequence length="500" mass="56130">MSSFKTIYFPDYQVGESGKSGLTISFSDSEKNLYLSVNKLSSFSIRTAIGHNFYSDIVKAANQSQLSVSAYVRKALSRSISPDTNKIESYDAAIQSTFSGGKGSPLHDWFPYLEGYSPDFVKTVITQYAPQAKRVFDPFCGSGTTALTSAAMGLQSIYCEVNPVCRDVIDAKSMAIQLKPEDRDRISTKLENLSELLNTEIEFHREDKALFKTFEESFSSKPFFDASTFSSVLKLRSMADDLLSSDNAVGKLFEISVLGALIPSSLLVRRGDLRFRTEKELLTHLPDIISLVSKRLRLIASDLNDLNSSNQTITFVGSDARSLATDNIEPVDIVVTSPPYLNGTNYFRNTKIELWFQRHLSKKIDLRRFRDSAVTSGINDVTNSKTGLGITPIIDLLNSTLLELRKESYDKRIPMMAASYFAEMTEVIRRIKSLCHENTKVAIDLGDSCYGSVWVQTDIILREIMKLEGFTLIDEVILRERQSRDGRRLRQTLQVFGVNK</sequence>
<evidence type="ECO:0000259" key="9">
    <source>
        <dbReference type="Pfam" id="PF01555"/>
    </source>
</evidence>
<keyword evidence="4 10" id="KW-0808">Transferase</keyword>
<feature type="domain" description="DNA methylase N-4/N-6" evidence="9">
    <location>
        <begin position="119"/>
        <end position="163"/>
    </location>
</feature>
<dbReference type="RefSeq" id="WP_082628840.1">
    <property type="nucleotide sequence ID" value="NZ_JAAQYI010000012.1"/>
</dbReference>
<evidence type="ECO:0000256" key="4">
    <source>
        <dbReference type="ARBA" id="ARBA00022679"/>
    </source>
</evidence>
<evidence type="ECO:0000256" key="8">
    <source>
        <dbReference type="ARBA" id="ARBA00049120"/>
    </source>
</evidence>
<dbReference type="AlphaFoldDB" id="A0A7Y1QIK7"/>
<accession>A0A7Y1QIK7</accession>
<dbReference type="SUPFAM" id="SSF53335">
    <property type="entry name" value="S-adenosyl-L-methionine-dependent methyltransferases"/>
    <property type="match status" value="2"/>
</dbReference>
<evidence type="ECO:0000313" key="11">
    <source>
        <dbReference type="Proteomes" id="UP000586252"/>
    </source>
</evidence>